<sequence>MSKILNIEQCRVICYWMRQDVKAAEIHQKLVDVYGANAFGFSTIKHRIALFKTGRRQGAPKDVFTAENIEEVRQLVEANPRIKSGKMILSSGMVHTKNWRRNLKERWLTLSENGTLTWRRRDGYMIRGSTNIHQFFDKIDFDFDAYAASTAADDSSSCSSNDTVNSVKNVKNHGDTIDVKSTKIYLWILSVPIKMDVKTGRVKKWKNFRLATVAELDFWLQALANADGR</sequence>
<reference evidence="2" key="1">
    <citation type="submission" date="2022-11" db="UniProtKB">
        <authorList>
            <consortium name="WormBaseParasite"/>
        </authorList>
    </citation>
    <scope>IDENTIFICATION</scope>
</reference>
<keyword evidence="1" id="KW-1185">Reference proteome</keyword>
<dbReference type="Proteomes" id="UP000887565">
    <property type="component" value="Unplaced"/>
</dbReference>
<accession>A0A915KFQ9</accession>
<protein>
    <submittedName>
        <fullName evidence="2">Uncharacterized protein</fullName>
    </submittedName>
</protein>
<name>A0A915KFQ9_ROMCU</name>
<organism evidence="1 2">
    <name type="scientific">Romanomermis culicivorax</name>
    <name type="common">Nematode worm</name>
    <dbReference type="NCBI Taxonomy" id="13658"/>
    <lineage>
        <taxon>Eukaryota</taxon>
        <taxon>Metazoa</taxon>
        <taxon>Ecdysozoa</taxon>
        <taxon>Nematoda</taxon>
        <taxon>Enoplea</taxon>
        <taxon>Dorylaimia</taxon>
        <taxon>Mermithida</taxon>
        <taxon>Mermithoidea</taxon>
        <taxon>Mermithidae</taxon>
        <taxon>Romanomermis</taxon>
    </lineage>
</organism>
<proteinExistence type="predicted"/>
<dbReference type="AlphaFoldDB" id="A0A915KFQ9"/>
<evidence type="ECO:0000313" key="2">
    <source>
        <dbReference type="WBParaSite" id="nRc.2.0.1.t37210-RA"/>
    </source>
</evidence>
<evidence type="ECO:0000313" key="1">
    <source>
        <dbReference type="Proteomes" id="UP000887565"/>
    </source>
</evidence>
<dbReference type="WBParaSite" id="nRc.2.0.1.t37210-RA">
    <property type="protein sequence ID" value="nRc.2.0.1.t37210-RA"/>
    <property type="gene ID" value="nRc.2.0.1.g37210"/>
</dbReference>